<evidence type="ECO:0000313" key="1">
    <source>
        <dbReference type="EMBL" id="MPC75617.1"/>
    </source>
</evidence>
<accession>A0A5B7I2F1</accession>
<sequence>MPAAFLGYARYAVIAAASALQRHTKPGNKALCGPSITHRPAIRNLISKSSI</sequence>
<gene>
    <name evidence="1" type="ORF">E2C01_070008</name>
</gene>
<dbReference type="AlphaFoldDB" id="A0A5B7I2F1"/>
<reference evidence="1 2" key="1">
    <citation type="submission" date="2019-05" db="EMBL/GenBank/DDBJ databases">
        <title>Another draft genome of Portunus trituberculatus and its Hox gene families provides insights of decapod evolution.</title>
        <authorList>
            <person name="Jeong J.-H."/>
            <person name="Song I."/>
            <person name="Kim S."/>
            <person name="Choi T."/>
            <person name="Kim D."/>
            <person name="Ryu S."/>
            <person name="Kim W."/>
        </authorList>
    </citation>
    <scope>NUCLEOTIDE SEQUENCE [LARGE SCALE GENOMIC DNA]</scope>
    <source>
        <tissue evidence="1">Muscle</tissue>
    </source>
</reference>
<protein>
    <submittedName>
        <fullName evidence="1">Uncharacterized protein</fullName>
    </submittedName>
</protein>
<name>A0A5B7I2F1_PORTR</name>
<keyword evidence="2" id="KW-1185">Reference proteome</keyword>
<evidence type="ECO:0000313" key="2">
    <source>
        <dbReference type="Proteomes" id="UP000324222"/>
    </source>
</evidence>
<organism evidence="1 2">
    <name type="scientific">Portunus trituberculatus</name>
    <name type="common">Swimming crab</name>
    <name type="synonym">Neptunus trituberculatus</name>
    <dbReference type="NCBI Taxonomy" id="210409"/>
    <lineage>
        <taxon>Eukaryota</taxon>
        <taxon>Metazoa</taxon>
        <taxon>Ecdysozoa</taxon>
        <taxon>Arthropoda</taxon>
        <taxon>Crustacea</taxon>
        <taxon>Multicrustacea</taxon>
        <taxon>Malacostraca</taxon>
        <taxon>Eumalacostraca</taxon>
        <taxon>Eucarida</taxon>
        <taxon>Decapoda</taxon>
        <taxon>Pleocyemata</taxon>
        <taxon>Brachyura</taxon>
        <taxon>Eubrachyura</taxon>
        <taxon>Portunoidea</taxon>
        <taxon>Portunidae</taxon>
        <taxon>Portuninae</taxon>
        <taxon>Portunus</taxon>
    </lineage>
</organism>
<comment type="caution">
    <text evidence="1">The sequence shown here is derived from an EMBL/GenBank/DDBJ whole genome shotgun (WGS) entry which is preliminary data.</text>
</comment>
<dbReference type="EMBL" id="VSRR010041506">
    <property type="protein sequence ID" value="MPC75617.1"/>
    <property type="molecule type" value="Genomic_DNA"/>
</dbReference>
<proteinExistence type="predicted"/>
<dbReference type="Proteomes" id="UP000324222">
    <property type="component" value="Unassembled WGS sequence"/>
</dbReference>